<evidence type="ECO:0000313" key="2">
    <source>
        <dbReference type="EMBL" id="CAH0377704.1"/>
    </source>
</evidence>
<keyword evidence="3" id="KW-1185">Reference proteome</keyword>
<dbReference type="EMBL" id="CAKKNE010000005">
    <property type="protein sequence ID" value="CAH0377704.1"/>
    <property type="molecule type" value="Genomic_DNA"/>
</dbReference>
<sequence>MLRRSRAAADAALLNWAKSQGATVSPRLAIRRTTYGGNGLFVSEAVAKGTPLVRIPGDLQLGVEVLAKSDAADLQRFVKGLPWQEVVQAGLGFLPCAAAICAEKRNAESRFAPYLEFLDEVTYTNAIAQCDTDDCPVLAACDAVAAEKVKKMRYGLRAAARANAIDLDELCWAAAVVCSRSLRRRVAPPLSPEAVDNVGPVAATDRSRLLPVIDLVNHGGSQANAAVQPLKNDPEDPFATCLVAARDLEADEEILIDYGAGSPPAGRAETFLLDYGFVLPGAGAYGFAALEGDFLPAVGQFSADRAGMRDVSKDELERLKARIQRLVAAASAAHKGKPLAFDDVGEPTPETLSLALALSCRGPADVACVCDGAPPDAAHVDLARQALRAAAAAALARADAAPRSEPATPFDEAAAAYADAVREALSRAAT</sequence>
<dbReference type="AlphaFoldDB" id="A0A8J2SWA7"/>
<feature type="domain" description="SET" evidence="1">
    <location>
        <begin position="26"/>
        <end position="259"/>
    </location>
</feature>
<name>A0A8J2SWA7_9STRA</name>
<accession>A0A8J2SWA7</accession>
<dbReference type="CDD" id="cd10527">
    <property type="entry name" value="SET_LSMT"/>
    <property type="match status" value="1"/>
</dbReference>
<dbReference type="PROSITE" id="PS50280">
    <property type="entry name" value="SET"/>
    <property type="match status" value="1"/>
</dbReference>
<dbReference type="OrthoDB" id="341421at2759"/>
<protein>
    <recommendedName>
        <fullName evidence="1">SET domain-containing protein</fullName>
    </recommendedName>
</protein>
<dbReference type="GO" id="GO:0016279">
    <property type="term" value="F:protein-lysine N-methyltransferase activity"/>
    <property type="evidence" value="ECO:0007669"/>
    <property type="project" value="TreeGrafter"/>
</dbReference>
<dbReference type="InterPro" id="IPR001214">
    <property type="entry name" value="SET_dom"/>
</dbReference>
<dbReference type="InterPro" id="IPR046341">
    <property type="entry name" value="SET_dom_sf"/>
</dbReference>
<dbReference type="Pfam" id="PF00856">
    <property type="entry name" value="SET"/>
    <property type="match status" value="1"/>
</dbReference>
<dbReference type="Proteomes" id="UP000789595">
    <property type="component" value="Unassembled WGS sequence"/>
</dbReference>
<dbReference type="PANTHER" id="PTHR13271:SF151">
    <property type="entry name" value="SET DOMAIN-CONTAINING PROTEIN 4"/>
    <property type="match status" value="1"/>
</dbReference>
<dbReference type="Gene3D" id="3.90.1410.10">
    <property type="entry name" value="set domain protein methyltransferase, domain 1"/>
    <property type="match status" value="1"/>
</dbReference>
<organism evidence="2 3">
    <name type="scientific">Pelagomonas calceolata</name>
    <dbReference type="NCBI Taxonomy" id="35677"/>
    <lineage>
        <taxon>Eukaryota</taxon>
        <taxon>Sar</taxon>
        <taxon>Stramenopiles</taxon>
        <taxon>Ochrophyta</taxon>
        <taxon>Pelagophyceae</taxon>
        <taxon>Pelagomonadales</taxon>
        <taxon>Pelagomonadaceae</taxon>
        <taxon>Pelagomonas</taxon>
    </lineage>
</organism>
<dbReference type="PANTHER" id="PTHR13271">
    <property type="entry name" value="UNCHARACTERIZED PUTATIVE METHYLTRANSFERASE"/>
    <property type="match status" value="1"/>
</dbReference>
<evidence type="ECO:0000313" key="3">
    <source>
        <dbReference type="Proteomes" id="UP000789595"/>
    </source>
</evidence>
<proteinExistence type="predicted"/>
<dbReference type="InterPro" id="IPR050600">
    <property type="entry name" value="SETD3_SETD6_MTase"/>
</dbReference>
<evidence type="ECO:0000259" key="1">
    <source>
        <dbReference type="PROSITE" id="PS50280"/>
    </source>
</evidence>
<gene>
    <name evidence="2" type="ORF">PECAL_5P22320</name>
</gene>
<dbReference type="SUPFAM" id="SSF82199">
    <property type="entry name" value="SET domain"/>
    <property type="match status" value="1"/>
</dbReference>
<reference evidence="2" key="1">
    <citation type="submission" date="2021-11" db="EMBL/GenBank/DDBJ databases">
        <authorList>
            <consortium name="Genoscope - CEA"/>
            <person name="William W."/>
        </authorList>
    </citation>
    <scope>NUCLEOTIDE SEQUENCE</scope>
</reference>
<comment type="caution">
    <text evidence="2">The sequence shown here is derived from an EMBL/GenBank/DDBJ whole genome shotgun (WGS) entry which is preliminary data.</text>
</comment>